<dbReference type="PANTHER" id="PTHR47945:SF5">
    <property type="entry name" value="CYTOCHROME P450 84A1-RELATED"/>
    <property type="match status" value="1"/>
</dbReference>
<evidence type="ECO:0000313" key="14">
    <source>
        <dbReference type="EMBL" id="KAK1611252.1"/>
    </source>
</evidence>
<feature type="binding site" description="axial binding residue" evidence="10">
    <location>
        <position position="607"/>
    </location>
    <ligand>
        <name>heme</name>
        <dbReference type="ChEBI" id="CHEBI:30413"/>
    </ligand>
    <ligandPart>
        <name>Fe</name>
        <dbReference type="ChEBI" id="CHEBI:18248"/>
    </ligandPart>
</feature>
<protein>
    <recommendedName>
        <fullName evidence="16">Cytochrome P450 84A1</fullName>
    </recommendedName>
</protein>
<dbReference type="SUPFAM" id="SSF48264">
    <property type="entry name" value="Cytochrome P450"/>
    <property type="match status" value="1"/>
</dbReference>
<dbReference type="PANTHER" id="PTHR47945">
    <property type="entry name" value="CYTOCHROME P450 84A1-RELATED"/>
    <property type="match status" value="1"/>
</dbReference>
<evidence type="ECO:0000256" key="5">
    <source>
        <dbReference type="ARBA" id="ARBA00022723"/>
    </source>
</evidence>
<feature type="transmembrane region" description="Helical" evidence="13">
    <location>
        <begin position="52"/>
        <end position="74"/>
    </location>
</feature>
<keyword evidence="4 13" id="KW-0812">Transmembrane</keyword>
<evidence type="ECO:0000256" key="13">
    <source>
        <dbReference type="SAM" id="Phobius"/>
    </source>
</evidence>
<dbReference type="InterPro" id="IPR053062">
    <property type="entry name" value="CYP450_84A"/>
</dbReference>
<keyword evidence="9 11" id="KW-0503">Monooxygenase</keyword>
<dbReference type="PROSITE" id="PS00086">
    <property type="entry name" value="CYTOCHROME_P450"/>
    <property type="match status" value="1"/>
</dbReference>
<organism evidence="14 15">
    <name type="scientific">Lolium multiflorum</name>
    <name type="common">Italian ryegrass</name>
    <name type="synonym">Lolium perenne subsp. multiflorum</name>
    <dbReference type="NCBI Taxonomy" id="4521"/>
    <lineage>
        <taxon>Eukaryota</taxon>
        <taxon>Viridiplantae</taxon>
        <taxon>Streptophyta</taxon>
        <taxon>Embryophyta</taxon>
        <taxon>Tracheophyta</taxon>
        <taxon>Spermatophyta</taxon>
        <taxon>Magnoliopsida</taxon>
        <taxon>Liliopsida</taxon>
        <taxon>Poales</taxon>
        <taxon>Poaceae</taxon>
        <taxon>BOP clade</taxon>
        <taxon>Pooideae</taxon>
        <taxon>Poodae</taxon>
        <taxon>Poeae</taxon>
        <taxon>Poeae Chloroplast Group 2 (Poeae type)</taxon>
        <taxon>Loliodinae</taxon>
        <taxon>Loliinae</taxon>
        <taxon>Lolium</taxon>
    </lineage>
</organism>
<evidence type="ECO:0000256" key="6">
    <source>
        <dbReference type="ARBA" id="ARBA00022989"/>
    </source>
</evidence>
<dbReference type="GO" id="GO:0016705">
    <property type="term" value="F:oxidoreductase activity, acting on paired donors, with incorporation or reduction of molecular oxygen"/>
    <property type="evidence" value="ECO:0007669"/>
    <property type="project" value="InterPro"/>
</dbReference>
<comment type="cofactor">
    <cofactor evidence="1 10">
        <name>heme</name>
        <dbReference type="ChEBI" id="CHEBI:30413"/>
    </cofactor>
</comment>
<dbReference type="PRINTS" id="PR00463">
    <property type="entry name" value="EP450I"/>
</dbReference>
<evidence type="ECO:0000256" key="8">
    <source>
        <dbReference type="ARBA" id="ARBA00023004"/>
    </source>
</evidence>
<dbReference type="InterPro" id="IPR036396">
    <property type="entry name" value="Cyt_P450_sf"/>
</dbReference>
<dbReference type="InterPro" id="IPR002401">
    <property type="entry name" value="Cyt_P450_E_grp-I"/>
</dbReference>
<evidence type="ECO:0000256" key="7">
    <source>
        <dbReference type="ARBA" id="ARBA00023002"/>
    </source>
</evidence>
<evidence type="ECO:0008006" key="16">
    <source>
        <dbReference type="Google" id="ProtNLM"/>
    </source>
</evidence>
<dbReference type="InterPro" id="IPR017972">
    <property type="entry name" value="Cyt_P450_CS"/>
</dbReference>
<keyword evidence="5 10" id="KW-0479">Metal-binding</keyword>
<proteinExistence type="inferred from homology"/>
<dbReference type="PRINTS" id="PR00385">
    <property type="entry name" value="P450"/>
</dbReference>
<evidence type="ECO:0000256" key="11">
    <source>
        <dbReference type="RuleBase" id="RU000461"/>
    </source>
</evidence>
<gene>
    <name evidence="14" type="ORF">QYE76_034925</name>
</gene>
<comment type="similarity">
    <text evidence="2 11">Belongs to the cytochrome P450 family.</text>
</comment>
<keyword evidence="7 11" id="KW-0560">Oxidoreductase</keyword>
<accession>A0AAD8VKP2</accession>
<sequence>MRRSSSGARVSEGGDAASSSAAAAGHHGDDAALPTFDPQSAAGRREAARTRALGRAVHCIPVLLLFCVLVLWLASTSPVHIEHHLREDIFWVQASASPCSRNTLGTSKYMISSSTKSDLVTFERKISPHASTWLGGQRASFFFERIIARLSSMAVFAKIVMECLHDPILLLWLLFFSLSFVMLQIRRLGCAPFPPGPKPLPIIGNMALVDQLTHRGLGALAKQYGGLLHLRFGWLHVFAVSTPEYAREVLHAQDGAFSNRPATMAVHYLTYGRSDMAFAHNGAYWRQMRKLCVTKMFSRRRAETWLAVRDGYGALARAVGRRSGEAVNLGELIFNLTVSVIFRAAFSERDDEGLDEFVVILQEFSRLMGLFHVGDFFPWLSWVGRRGFDRRLRMARGALDRFIDKIVDEHARRGKNAADPDADLVDGLLAFLADADPASGKNREGAIRFTRHNVKAMIMDMLFGGPETVGSTTEWAMAEMMHSPSELRRLQQELADVVGLDRTVDESDLIRLPFLKCVVKEALRMHPPIPVLLHEAAKDCVVGGYSVPRGSRVLVNAWAINRDCNAWKDADTFRPSRFMPGEGEAAGLDLKGGCYEFVPFGSGRRSCPAQGLGQHAVEFAVAQLAHGFSWELPDGMKPAELDMSDIFGLTTPRATRLCAVPTPRLTCPL</sequence>
<evidence type="ECO:0000256" key="2">
    <source>
        <dbReference type="ARBA" id="ARBA00010617"/>
    </source>
</evidence>
<name>A0AAD8VKP2_LOLMU</name>
<comment type="caution">
    <text evidence="14">The sequence shown here is derived from an EMBL/GenBank/DDBJ whole genome shotgun (WGS) entry which is preliminary data.</text>
</comment>
<dbReference type="Proteomes" id="UP001231189">
    <property type="component" value="Unassembled WGS sequence"/>
</dbReference>
<keyword evidence="15" id="KW-1185">Reference proteome</keyword>
<evidence type="ECO:0000256" key="10">
    <source>
        <dbReference type="PIRSR" id="PIRSR602401-1"/>
    </source>
</evidence>
<feature type="region of interest" description="Disordered" evidence="12">
    <location>
        <begin position="1"/>
        <end position="41"/>
    </location>
</feature>
<evidence type="ECO:0000256" key="4">
    <source>
        <dbReference type="ARBA" id="ARBA00022692"/>
    </source>
</evidence>
<dbReference type="GO" id="GO:0020037">
    <property type="term" value="F:heme binding"/>
    <property type="evidence" value="ECO:0007669"/>
    <property type="project" value="InterPro"/>
</dbReference>
<dbReference type="Pfam" id="PF00067">
    <property type="entry name" value="p450"/>
    <property type="match status" value="1"/>
</dbReference>
<keyword evidence="8 10" id="KW-0408">Iron</keyword>
<dbReference type="GO" id="GO:0005506">
    <property type="term" value="F:iron ion binding"/>
    <property type="evidence" value="ECO:0007669"/>
    <property type="project" value="InterPro"/>
</dbReference>
<keyword evidence="6 13" id="KW-1133">Transmembrane helix</keyword>
<feature type="compositionally biased region" description="Low complexity" evidence="12">
    <location>
        <begin position="13"/>
        <end position="25"/>
    </location>
</feature>
<evidence type="ECO:0000313" key="15">
    <source>
        <dbReference type="Proteomes" id="UP001231189"/>
    </source>
</evidence>
<dbReference type="EMBL" id="JAUUTY010000007">
    <property type="protein sequence ID" value="KAK1611252.1"/>
    <property type="molecule type" value="Genomic_DNA"/>
</dbReference>
<evidence type="ECO:0000256" key="12">
    <source>
        <dbReference type="SAM" id="MobiDB-lite"/>
    </source>
</evidence>
<dbReference type="InterPro" id="IPR001128">
    <property type="entry name" value="Cyt_P450"/>
</dbReference>
<evidence type="ECO:0000256" key="9">
    <source>
        <dbReference type="ARBA" id="ARBA00023033"/>
    </source>
</evidence>
<keyword evidence="13" id="KW-0472">Membrane</keyword>
<dbReference type="FunFam" id="1.10.630.10:FF:000126">
    <property type="entry name" value="Predicted protein"/>
    <property type="match status" value="1"/>
</dbReference>
<dbReference type="AlphaFoldDB" id="A0AAD8VKP2"/>
<evidence type="ECO:0000256" key="1">
    <source>
        <dbReference type="ARBA" id="ARBA00001971"/>
    </source>
</evidence>
<reference evidence="14" key="1">
    <citation type="submission" date="2023-07" db="EMBL/GenBank/DDBJ databases">
        <title>A chromosome-level genome assembly of Lolium multiflorum.</title>
        <authorList>
            <person name="Chen Y."/>
            <person name="Copetti D."/>
            <person name="Kolliker R."/>
            <person name="Studer B."/>
        </authorList>
    </citation>
    <scope>NUCLEOTIDE SEQUENCE</scope>
    <source>
        <strain evidence="14">02402/16</strain>
        <tissue evidence="14">Leaf</tissue>
    </source>
</reference>
<keyword evidence="3 10" id="KW-0349">Heme</keyword>
<dbReference type="Gene3D" id="1.10.630.10">
    <property type="entry name" value="Cytochrome P450"/>
    <property type="match status" value="1"/>
</dbReference>
<dbReference type="GO" id="GO:0004497">
    <property type="term" value="F:monooxygenase activity"/>
    <property type="evidence" value="ECO:0007669"/>
    <property type="project" value="UniProtKB-KW"/>
</dbReference>
<evidence type="ECO:0000256" key="3">
    <source>
        <dbReference type="ARBA" id="ARBA00022617"/>
    </source>
</evidence>